<comment type="caution">
    <text evidence="1">The sequence shown here is derived from an EMBL/GenBank/DDBJ whole genome shotgun (WGS) entry which is preliminary data.</text>
</comment>
<accession>A0ABT6VIV1</accession>
<organism evidence="1 2">
    <name type="scientific">Halomonas kalidii</name>
    <dbReference type="NCBI Taxonomy" id="3043293"/>
    <lineage>
        <taxon>Bacteria</taxon>
        <taxon>Pseudomonadati</taxon>
        <taxon>Pseudomonadota</taxon>
        <taxon>Gammaproteobacteria</taxon>
        <taxon>Oceanospirillales</taxon>
        <taxon>Halomonadaceae</taxon>
        <taxon>Halomonas</taxon>
    </lineage>
</organism>
<proteinExistence type="predicted"/>
<evidence type="ECO:0000313" key="1">
    <source>
        <dbReference type="EMBL" id="MDI5933912.1"/>
    </source>
</evidence>
<keyword evidence="2" id="KW-1185">Reference proteome</keyword>
<reference evidence="1 2" key="1">
    <citation type="submission" date="2023-04" db="EMBL/GenBank/DDBJ databases">
        <title>Halomonas strains isolated from rhizosphere soil.</title>
        <authorList>
            <person name="Xu L."/>
            <person name="Sun J.-Q."/>
        </authorList>
    </citation>
    <scope>NUCLEOTIDE SEQUENCE [LARGE SCALE GENOMIC DNA]</scope>
    <source>
        <strain evidence="1 2">LN1S58</strain>
    </source>
</reference>
<protein>
    <submittedName>
        <fullName evidence="1">Uncharacterized protein</fullName>
    </submittedName>
</protein>
<gene>
    <name evidence="1" type="ORF">QLQ84_08905</name>
</gene>
<dbReference type="EMBL" id="JASCQO010000035">
    <property type="protein sequence ID" value="MDI5933912.1"/>
    <property type="molecule type" value="Genomic_DNA"/>
</dbReference>
<sequence>MFRTLAMLRSLQSAHHTLEDARTTIQQACDYRWLKAELPHGAITATDIALPDGTPGLAITLAYPATPERRRGGRWPDDPAERERCRVEGTHACRAAGAPAYRTLESLSQGLAHGAVSVLTEAARFRYLLDRQALRLTWRRVEGLDPTLARRLGRRLAHGKTSGGGDGIFLLEIKVPGRAEPPLDGAWLDRRVDRYRRIRPGPAGR</sequence>
<dbReference type="Proteomes" id="UP001244242">
    <property type="component" value="Unassembled WGS sequence"/>
</dbReference>
<dbReference type="RefSeq" id="WP_282721406.1">
    <property type="nucleotide sequence ID" value="NZ_JASCQO010000035.1"/>
</dbReference>
<evidence type="ECO:0000313" key="2">
    <source>
        <dbReference type="Proteomes" id="UP001244242"/>
    </source>
</evidence>
<name>A0ABT6VIV1_9GAMM</name>